<organism evidence="2 3">
    <name type="scientific">Flavobacterium sufflavum</name>
    <dbReference type="NCBI Taxonomy" id="1921138"/>
    <lineage>
        <taxon>Bacteria</taxon>
        <taxon>Pseudomonadati</taxon>
        <taxon>Bacteroidota</taxon>
        <taxon>Flavobacteriia</taxon>
        <taxon>Flavobacteriales</taxon>
        <taxon>Flavobacteriaceae</taxon>
        <taxon>Flavobacterium</taxon>
    </lineage>
</organism>
<dbReference type="EMBL" id="SACJ01000006">
    <property type="protein sequence ID" value="RVT75433.1"/>
    <property type="molecule type" value="Genomic_DNA"/>
</dbReference>
<reference evidence="2 3" key="1">
    <citation type="submission" date="2019-01" db="EMBL/GenBank/DDBJ databases">
        <authorList>
            <person name="Chen W.-M."/>
        </authorList>
    </citation>
    <scope>NUCLEOTIDE SEQUENCE [LARGE SCALE GENOMIC DNA]</scope>
    <source>
        <strain evidence="2 3">BBQ-12</strain>
    </source>
</reference>
<gene>
    <name evidence="2" type="ORF">EOD40_11425</name>
</gene>
<feature type="compositionally biased region" description="Low complexity" evidence="1">
    <location>
        <begin position="18"/>
        <end position="37"/>
    </location>
</feature>
<feature type="compositionally biased region" description="Polar residues" evidence="1">
    <location>
        <begin position="1"/>
        <end position="10"/>
    </location>
</feature>
<evidence type="ECO:0000256" key="1">
    <source>
        <dbReference type="SAM" id="MobiDB-lite"/>
    </source>
</evidence>
<name>A0A437KTL1_9FLAO</name>
<protein>
    <submittedName>
        <fullName evidence="2">Multidrug transporter</fullName>
    </submittedName>
</protein>
<evidence type="ECO:0000313" key="2">
    <source>
        <dbReference type="EMBL" id="RVT75433.1"/>
    </source>
</evidence>
<dbReference type="Proteomes" id="UP000285211">
    <property type="component" value="Unassembled WGS sequence"/>
</dbReference>
<evidence type="ECO:0000313" key="3">
    <source>
        <dbReference type="Proteomes" id="UP000285211"/>
    </source>
</evidence>
<accession>A0A437KTL1</accession>
<dbReference type="AlphaFoldDB" id="A0A437KTL1"/>
<proteinExistence type="predicted"/>
<keyword evidence="3" id="KW-1185">Reference proteome</keyword>
<comment type="caution">
    <text evidence="2">The sequence shown here is derived from an EMBL/GenBank/DDBJ whole genome shotgun (WGS) entry which is preliminary data.</text>
</comment>
<feature type="region of interest" description="Disordered" evidence="1">
    <location>
        <begin position="1"/>
        <end position="37"/>
    </location>
</feature>
<sequence>MTAQQKQYKSAETGRYVSKSTATKSPSTTYSTTRSKK</sequence>